<dbReference type="EMBL" id="LR798360">
    <property type="protein sequence ID" value="CAB5226482.1"/>
    <property type="molecule type" value="Genomic_DNA"/>
</dbReference>
<gene>
    <name evidence="2" type="ORF">UFOVP760_256</name>
</gene>
<feature type="region of interest" description="Disordered" evidence="1">
    <location>
        <begin position="1"/>
        <end position="39"/>
    </location>
</feature>
<accession>A0A6J7X997</accession>
<sequence length="39" mass="4112">MNQIDAIDQGQKGHELNLGTGDRPTNGHHTDQVDGVEGG</sequence>
<evidence type="ECO:0000313" key="2">
    <source>
        <dbReference type="EMBL" id="CAB5226482.1"/>
    </source>
</evidence>
<organism evidence="2">
    <name type="scientific">uncultured Caudovirales phage</name>
    <dbReference type="NCBI Taxonomy" id="2100421"/>
    <lineage>
        <taxon>Viruses</taxon>
        <taxon>Duplodnaviria</taxon>
        <taxon>Heunggongvirae</taxon>
        <taxon>Uroviricota</taxon>
        <taxon>Caudoviricetes</taxon>
        <taxon>Peduoviridae</taxon>
        <taxon>Maltschvirus</taxon>
        <taxon>Maltschvirus maltsch</taxon>
    </lineage>
</organism>
<name>A0A6J7X997_9CAUD</name>
<reference evidence="2" key="1">
    <citation type="submission" date="2020-05" db="EMBL/GenBank/DDBJ databases">
        <authorList>
            <person name="Chiriac C."/>
            <person name="Salcher M."/>
            <person name="Ghai R."/>
            <person name="Kavagutti S V."/>
        </authorList>
    </citation>
    <scope>NUCLEOTIDE SEQUENCE</scope>
</reference>
<evidence type="ECO:0000256" key="1">
    <source>
        <dbReference type="SAM" id="MobiDB-lite"/>
    </source>
</evidence>
<proteinExistence type="predicted"/>
<protein>
    <submittedName>
        <fullName evidence="2">Uncharacterized protein</fullName>
    </submittedName>
</protein>